<evidence type="ECO:0000313" key="1">
    <source>
        <dbReference type="EMBL" id="SCL20115.1"/>
    </source>
</evidence>
<dbReference type="Proteomes" id="UP000198906">
    <property type="component" value="Unassembled WGS sequence"/>
</dbReference>
<name>A0A1C6RSR1_9ACTN</name>
<evidence type="ECO:0000313" key="2">
    <source>
        <dbReference type="Proteomes" id="UP000198906"/>
    </source>
</evidence>
<organism evidence="1 2">
    <name type="scientific">Micromonospora inyonensis</name>
    <dbReference type="NCBI Taxonomy" id="47866"/>
    <lineage>
        <taxon>Bacteria</taxon>
        <taxon>Bacillati</taxon>
        <taxon>Actinomycetota</taxon>
        <taxon>Actinomycetes</taxon>
        <taxon>Micromonosporales</taxon>
        <taxon>Micromonosporaceae</taxon>
        <taxon>Micromonospora</taxon>
    </lineage>
</organism>
<proteinExistence type="predicted"/>
<gene>
    <name evidence="1" type="ORF">GA0074694_2929</name>
</gene>
<sequence>MDAATTAEQDAERFRRLLAKALGEDPDMSGLRPAALGSGARLVDALADLFAGRSGLLSGIPDGTADDREDAFVARFVAAVGGDGGLIGDAVARRAARRTAERLLADDPTLASAVHSGVPSARVTGEVFCTAYRFFFGEFMGEFVRASIAESVPLVLPVDPTGLITAAVARKVVDLIPDPCDGAERRAPGPGRLAETARELVTDAVELALGLREEHP</sequence>
<keyword evidence="2" id="KW-1185">Reference proteome</keyword>
<dbReference type="EMBL" id="FMHU01000001">
    <property type="protein sequence ID" value="SCL20115.1"/>
    <property type="molecule type" value="Genomic_DNA"/>
</dbReference>
<reference evidence="2" key="1">
    <citation type="submission" date="2016-06" db="EMBL/GenBank/DDBJ databases">
        <authorList>
            <person name="Varghese N."/>
        </authorList>
    </citation>
    <scope>NUCLEOTIDE SEQUENCE [LARGE SCALE GENOMIC DNA]</scope>
    <source>
        <strain evidence="2">DSM 46123</strain>
    </source>
</reference>
<accession>A0A1C6RSR1</accession>
<dbReference type="AlphaFoldDB" id="A0A1C6RSR1"/>
<protein>
    <submittedName>
        <fullName evidence="1">Uncharacterized protein</fullName>
    </submittedName>
</protein>